<dbReference type="RefSeq" id="WP_060533688.1">
    <property type="nucleotide sequence ID" value="NZ_CP013023.1"/>
</dbReference>
<organism evidence="1 2">
    <name type="scientific">Paenibacillus bovis</name>
    <dbReference type="NCBI Taxonomy" id="1616788"/>
    <lineage>
        <taxon>Bacteria</taxon>
        <taxon>Bacillati</taxon>
        <taxon>Bacillota</taxon>
        <taxon>Bacilli</taxon>
        <taxon>Bacillales</taxon>
        <taxon>Paenibacillaceae</taxon>
        <taxon>Paenibacillus</taxon>
    </lineage>
</organism>
<reference evidence="1 2" key="2">
    <citation type="journal article" date="2016" name="Int. J. Syst. Evol. Microbiol.">
        <title>Paenibacillus bovis sp. nov., isolated from raw yak (Bos grunniens) milk.</title>
        <authorList>
            <person name="Gao C."/>
            <person name="Han J."/>
            <person name="Liu Z."/>
            <person name="Xu X."/>
            <person name="Hang F."/>
            <person name="Wu Z."/>
        </authorList>
    </citation>
    <scope>NUCLEOTIDE SEQUENCE [LARGE SCALE GENOMIC DNA]</scope>
    <source>
        <strain evidence="1 2">BD3526</strain>
    </source>
</reference>
<reference evidence="2" key="1">
    <citation type="submission" date="2015-10" db="EMBL/GenBank/DDBJ databases">
        <title>Genome of Paenibacillus bovis sp. nov.</title>
        <authorList>
            <person name="Wu Z."/>
            <person name="Gao C."/>
            <person name="Liu Z."/>
            <person name="Zheng H."/>
        </authorList>
    </citation>
    <scope>NUCLEOTIDE SEQUENCE [LARGE SCALE GENOMIC DNA]</scope>
    <source>
        <strain evidence="2">BD3526</strain>
    </source>
</reference>
<keyword evidence="2" id="KW-1185">Reference proteome</keyword>
<evidence type="ECO:0000313" key="2">
    <source>
        <dbReference type="Proteomes" id="UP000078148"/>
    </source>
</evidence>
<evidence type="ECO:0000313" key="1">
    <source>
        <dbReference type="EMBL" id="ANF96114.1"/>
    </source>
</evidence>
<dbReference type="AlphaFoldDB" id="A0A172ZEN9"/>
<dbReference type="KEGG" id="pbv:AR543_08950"/>
<dbReference type="Proteomes" id="UP000078148">
    <property type="component" value="Chromosome"/>
</dbReference>
<dbReference type="OrthoDB" id="7944398at2"/>
<dbReference type="EMBL" id="CP013023">
    <property type="protein sequence ID" value="ANF96114.1"/>
    <property type="molecule type" value="Genomic_DNA"/>
</dbReference>
<sequence length="264" mass="30330">MSYSWVGSRYMFLDEISVSEQKGIHIGRYGGHTLSGANKNEDGLMVLQSETGQWKLAILMDAHQTAESATLVIDYLLSQQEELNRVLNSSDTFERLDYYFNGLFSSRAFREACQTVQGETACLIVYQRDQYIWWFSVGDCAAYLLHPELSKWDQYMLNQRQFYEWIGKVNTFDLPVPCYSSGRRELRSGRNMIVMLTDGVLDGAEGFYNTPSHLYQALYNDNSMSHNLHHILNHLHTHQAYDSATLICWEVDNACEAAIPSDMK</sequence>
<name>A0A172ZEN9_9BACL</name>
<proteinExistence type="predicted"/>
<dbReference type="Gene3D" id="3.60.40.10">
    <property type="entry name" value="PPM-type phosphatase domain"/>
    <property type="match status" value="1"/>
</dbReference>
<dbReference type="SUPFAM" id="SSF81606">
    <property type="entry name" value="PP2C-like"/>
    <property type="match status" value="1"/>
</dbReference>
<protein>
    <submittedName>
        <fullName evidence="1">Protein phosphatase</fullName>
    </submittedName>
</protein>
<dbReference type="InterPro" id="IPR036457">
    <property type="entry name" value="PPM-type-like_dom_sf"/>
</dbReference>
<gene>
    <name evidence="1" type="ORF">AR543_08950</name>
</gene>
<dbReference type="STRING" id="1616788.AR543_08950"/>
<accession>A0A172ZEN9</accession>